<protein>
    <submittedName>
        <fullName evidence="1">Uncharacterized protein</fullName>
    </submittedName>
</protein>
<accession>A0ABV2B7T4</accession>
<name>A0ABV2B7T4_9LACO</name>
<gene>
    <name evidence="1" type="ORF">ABVC42_05070</name>
</gene>
<evidence type="ECO:0000313" key="2">
    <source>
        <dbReference type="Proteomes" id="UP001434419"/>
    </source>
</evidence>
<sequence length="48" mass="5545">MNQILESTYLKDPEKWQKEANLQGGLEIYNSDTGWPIGVLKPDGIQYY</sequence>
<dbReference type="RefSeq" id="WP_164913814.1">
    <property type="nucleotide sequence ID" value="NZ_CP114552.1"/>
</dbReference>
<evidence type="ECO:0000313" key="1">
    <source>
        <dbReference type="EMBL" id="MES5149298.1"/>
    </source>
</evidence>
<comment type="caution">
    <text evidence="1">The sequence shown here is derived from an EMBL/GenBank/DDBJ whole genome shotgun (WGS) entry which is preliminary data.</text>
</comment>
<organism evidence="1 2">
    <name type="scientific">Lactobacillus crispatus</name>
    <dbReference type="NCBI Taxonomy" id="47770"/>
    <lineage>
        <taxon>Bacteria</taxon>
        <taxon>Bacillati</taxon>
        <taxon>Bacillota</taxon>
        <taxon>Bacilli</taxon>
        <taxon>Lactobacillales</taxon>
        <taxon>Lactobacillaceae</taxon>
        <taxon>Lactobacillus</taxon>
    </lineage>
</organism>
<dbReference type="EMBL" id="JBETVU010000012">
    <property type="protein sequence ID" value="MES5149298.1"/>
    <property type="molecule type" value="Genomic_DNA"/>
</dbReference>
<reference evidence="1" key="1">
    <citation type="submission" date="2024-06" db="EMBL/GenBank/DDBJ databases">
        <title>Vaginal Lactobacillus fatty acid response mechanisms reveal a metabolite-targeted strategy for bacterial vaginosis treatment.</title>
        <authorList>
            <person name="Zhu M."/>
            <person name="Blainey P.C."/>
            <person name="Bloom S.M."/>
            <person name="Kwon D.S."/>
        </authorList>
    </citation>
    <scope>NUCLEOTIDE SEQUENCE</scope>
    <source>
        <strain evidence="1">194_F1_1</strain>
    </source>
</reference>
<proteinExistence type="predicted"/>
<keyword evidence="2" id="KW-1185">Reference proteome</keyword>
<dbReference type="Proteomes" id="UP001434419">
    <property type="component" value="Unassembled WGS sequence"/>
</dbReference>